<feature type="binding site" evidence="6">
    <location>
        <begin position="206"/>
        <end position="209"/>
    </location>
    <ligand>
        <name>substrate</name>
    </ligand>
</feature>
<organism evidence="8 9">
    <name type="scientific">Hyperthermus butylicus (strain DSM 5456 / JCM 9403 / PLM1-5)</name>
    <dbReference type="NCBI Taxonomy" id="415426"/>
    <lineage>
        <taxon>Archaea</taxon>
        <taxon>Thermoproteota</taxon>
        <taxon>Thermoprotei</taxon>
        <taxon>Desulfurococcales</taxon>
        <taxon>Pyrodictiaceae</taxon>
        <taxon>Hyperthermus</taxon>
    </lineage>
</organism>
<evidence type="ECO:0000256" key="7">
    <source>
        <dbReference type="PIRSR" id="PIRSR600246-3"/>
    </source>
</evidence>
<dbReference type="HOGENOM" id="CLU_021603_1_2_2"/>
<dbReference type="InterPro" id="IPR000246">
    <property type="entry name" value="Peptidase_T2"/>
</dbReference>
<proteinExistence type="predicted"/>
<dbReference type="GO" id="GO:0004067">
    <property type="term" value="F:asparaginase activity"/>
    <property type="evidence" value="ECO:0007669"/>
    <property type="project" value="UniProtKB-EC"/>
</dbReference>
<feature type="active site" description="Nucleophile" evidence="5">
    <location>
        <position position="179"/>
    </location>
</feature>
<evidence type="ECO:0000256" key="2">
    <source>
        <dbReference type="ARBA" id="ARBA00030414"/>
    </source>
</evidence>
<keyword evidence="9" id="KW-1185">Reference proteome</keyword>
<gene>
    <name evidence="8" type="ordered locus">Hbut_0399</name>
</gene>
<evidence type="ECO:0000256" key="6">
    <source>
        <dbReference type="PIRSR" id="PIRSR600246-2"/>
    </source>
</evidence>
<dbReference type="GO" id="GO:0005737">
    <property type="term" value="C:cytoplasm"/>
    <property type="evidence" value="ECO:0007669"/>
    <property type="project" value="TreeGrafter"/>
</dbReference>
<accession>A2BJV5</accession>
<dbReference type="RefSeq" id="WP_011821584.1">
    <property type="nucleotide sequence ID" value="NC_008818.1"/>
</dbReference>
<dbReference type="KEGG" id="hbu:Hbut_0399"/>
<dbReference type="Gene3D" id="3.60.20.30">
    <property type="entry name" value="(Glycosyl)asparaginase"/>
    <property type="match status" value="1"/>
</dbReference>
<evidence type="ECO:0000256" key="3">
    <source>
        <dbReference type="ARBA" id="ARBA00044776"/>
    </source>
</evidence>
<comment type="catalytic activity">
    <reaction evidence="4">
        <text>L-asparagine + H2O = L-aspartate + NH4(+)</text>
        <dbReference type="Rhea" id="RHEA:21016"/>
        <dbReference type="ChEBI" id="CHEBI:15377"/>
        <dbReference type="ChEBI" id="CHEBI:28938"/>
        <dbReference type="ChEBI" id="CHEBI:29991"/>
        <dbReference type="ChEBI" id="CHEBI:58048"/>
        <dbReference type="EC" id="3.5.1.1"/>
    </reaction>
</comment>
<feature type="binding site" evidence="6">
    <location>
        <begin position="229"/>
        <end position="232"/>
    </location>
    <ligand>
        <name>substrate</name>
    </ligand>
</feature>
<evidence type="ECO:0000256" key="5">
    <source>
        <dbReference type="PIRSR" id="PIRSR600246-1"/>
    </source>
</evidence>
<evidence type="ECO:0000256" key="4">
    <source>
        <dbReference type="ARBA" id="ARBA00049366"/>
    </source>
</evidence>
<reference evidence="8 9" key="1">
    <citation type="journal article" date="2007" name="Archaea">
        <title>The genome of Hyperthermus butylicus: a sulfur-reducing, peptide fermenting, neutrophilic Crenarchaeote growing up to 108 degrees C.</title>
        <authorList>
            <person name="Brugger K."/>
            <person name="Chen L."/>
            <person name="Stark M."/>
            <person name="Zibat A."/>
            <person name="Redder P."/>
            <person name="Ruepp A."/>
            <person name="Awayez M."/>
            <person name="She Q."/>
            <person name="Garrett R.A."/>
            <person name="Klenk H.P."/>
        </authorList>
    </citation>
    <scope>NUCLEOTIDE SEQUENCE [LARGE SCALE GENOMIC DNA]</scope>
    <source>
        <strain evidence="9">DSM 5456 / JCM 9403 / PLM1-5</strain>
    </source>
</reference>
<dbReference type="EnsemblBacteria" id="ABM80266">
    <property type="protein sequence ID" value="ABM80266"/>
    <property type="gene ID" value="Hbut_0399"/>
</dbReference>
<dbReference type="eggNOG" id="arCOG04779">
    <property type="taxonomic scope" value="Archaea"/>
</dbReference>
<dbReference type="STRING" id="415426.Hbut_0399"/>
<dbReference type="OrthoDB" id="18230at2157"/>
<dbReference type="AlphaFoldDB" id="A2BJV5"/>
<dbReference type="GeneID" id="4782409"/>
<dbReference type="SUPFAM" id="SSF56235">
    <property type="entry name" value="N-terminal nucleophile aminohydrolases (Ntn hydrolases)"/>
    <property type="match status" value="1"/>
</dbReference>
<evidence type="ECO:0000256" key="1">
    <source>
        <dbReference type="ARBA" id="ARBA00012920"/>
    </source>
</evidence>
<protein>
    <recommendedName>
        <fullName evidence="3">Plant-type L-asparaginase</fullName>
        <ecNumber evidence="1">3.5.1.1</ecNumber>
    </recommendedName>
    <alternativeName>
        <fullName evidence="2">L-asparagine amidohydrolase</fullName>
    </alternativeName>
</protein>
<feature type="site" description="Cleavage; by autolysis" evidence="7">
    <location>
        <begin position="178"/>
        <end position="179"/>
    </location>
</feature>
<dbReference type="InterPro" id="IPR029055">
    <property type="entry name" value="Ntn_hydrolases_N"/>
</dbReference>
<dbReference type="CDD" id="cd14950">
    <property type="entry name" value="Asparaginase_2_like_2"/>
    <property type="match status" value="1"/>
</dbReference>
<sequence length="318" mass="32854">MAITVYGPVRLGDPAIITHGGAGSWKALERIDPAVEATRSAAMAGLRAAAKGVLEALVEAIASLEDSGVLNAGLGSVLTYDGRVEMDAGLMLDDMRAGAVAVVSYPRNPIRLAAYVAENLDHIIIAGPAADRLAERLGLEKHPGPSQAALERWRKLREQLERGEGPRWARKIAELYGDTVGAVVLVSGRLAAGTSTGGIALKHPGRVGDSPIPGAGFYVEHGVGGCAATGIGETIILSRPCIHAVKLLAEGMPVEEAARAAVARHTRLFGSDNLGIILLDAKGNAAAAINTEGMPVGLAGAELAEPLGVMLRRGEERA</sequence>
<dbReference type="PANTHER" id="PTHR10188:SF6">
    <property type="entry name" value="N(4)-(BETA-N-ACETYLGLUCOSAMINYL)-L-ASPARAGINASE"/>
    <property type="match status" value="1"/>
</dbReference>
<evidence type="ECO:0000313" key="8">
    <source>
        <dbReference type="EMBL" id="ABM80266.1"/>
    </source>
</evidence>
<dbReference type="EC" id="3.5.1.1" evidence="1"/>
<dbReference type="Proteomes" id="UP000002593">
    <property type="component" value="Chromosome"/>
</dbReference>
<evidence type="ECO:0000313" key="9">
    <source>
        <dbReference type="Proteomes" id="UP000002593"/>
    </source>
</evidence>
<dbReference type="Pfam" id="PF01112">
    <property type="entry name" value="Asparaginase_2"/>
    <property type="match status" value="1"/>
</dbReference>
<name>A2BJV5_HYPBU</name>
<dbReference type="EMBL" id="CP000493">
    <property type="protein sequence ID" value="ABM80266.1"/>
    <property type="molecule type" value="Genomic_DNA"/>
</dbReference>
<dbReference type="PANTHER" id="PTHR10188">
    <property type="entry name" value="L-ASPARAGINASE"/>
    <property type="match status" value="1"/>
</dbReference>